<name>A0A1C3RFA7_9PROT</name>
<dbReference type="AlphaFoldDB" id="A0A1C3RFA7"/>
<keyword evidence="2" id="KW-1185">Reference proteome</keyword>
<dbReference type="RefSeq" id="WP_165602623.1">
    <property type="nucleotide sequence ID" value="NZ_FLYE01000007.1"/>
</dbReference>
<gene>
    <name evidence="1" type="ORF">MTBPR1_150014</name>
</gene>
<protein>
    <submittedName>
        <fullName evidence="1">Hemocin immunity protein</fullName>
    </submittedName>
</protein>
<reference evidence="1 2" key="1">
    <citation type="submission" date="2016-07" db="EMBL/GenBank/DDBJ databases">
        <authorList>
            <person name="Lefevre C.T."/>
        </authorList>
    </citation>
    <scope>NUCLEOTIDE SEQUENCE [LARGE SCALE GENOMIC DNA]</scope>
    <source>
        <strain evidence="1">PR1</strain>
    </source>
</reference>
<evidence type="ECO:0000313" key="2">
    <source>
        <dbReference type="Proteomes" id="UP000231658"/>
    </source>
</evidence>
<accession>A0A1C3RFA7</accession>
<evidence type="ECO:0000313" key="1">
    <source>
        <dbReference type="EMBL" id="SCA55967.1"/>
    </source>
</evidence>
<sequence>MTIDNNLPEGVGPHEEKELDLMLSGDKPLAMFSDTIPSSMELPEVKFQPYRS</sequence>
<proteinExistence type="predicted"/>
<dbReference type="EMBL" id="FLYE01000007">
    <property type="protein sequence ID" value="SCA55967.1"/>
    <property type="molecule type" value="Genomic_DNA"/>
</dbReference>
<organism evidence="1 2">
    <name type="scientific">Candidatus Terasakiella magnetica</name>
    <dbReference type="NCBI Taxonomy" id="1867952"/>
    <lineage>
        <taxon>Bacteria</taxon>
        <taxon>Pseudomonadati</taxon>
        <taxon>Pseudomonadota</taxon>
        <taxon>Alphaproteobacteria</taxon>
        <taxon>Rhodospirillales</taxon>
        <taxon>Terasakiellaceae</taxon>
        <taxon>Terasakiella</taxon>
    </lineage>
</organism>
<dbReference type="Proteomes" id="UP000231658">
    <property type="component" value="Unassembled WGS sequence"/>
</dbReference>